<sequence length="103" mass="11852">MLVDELGVTVPPEQHAEIVKPGDHALQFHTVDEEYRQRDFVLSDVVEKRILQILRAFARHILEPREPIATQKAAIMLLLLSAAPKSFPECHSGRVFREREIRT</sequence>
<organism evidence="1 2">
    <name type="scientific">Pseudochelatococcus contaminans</name>
    <dbReference type="NCBI Taxonomy" id="1538103"/>
    <lineage>
        <taxon>Bacteria</taxon>
        <taxon>Pseudomonadati</taxon>
        <taxon>Pseudomonadota</taxon>
        <taxon>Alphaproteobacteria</taxon>
        <taxon>Hyphomicrobiales</taxon>
        <taxon>Chelatococcaceae</taxon>
        <taxon>Pseudochelatococcus</taxon>
    </lineage>
</organism>
<comment type="caution">
    <text evidence="1">The sequence shown here is derived from an EMBL/GenBank/DDBJ whole genome shotgun (WGS) entry which is preliminary data.</text>
</comment>
<keyword evidence="2" id="KW-1185">Reference proteome</keyword>
<evidence type="ECO:0000313" key="2">
    <source>
        <dbReference type="Proteomes" id="UP000537592"/>
    </source>
</evidence>
<dbReference type="EMBL" id="JACICC010000001">
    <property type="protein sequence ID" value="MBB3808649.1"/>
    <property type="molecule type" value="Genomic_DNA"/>
</dbReference>
<accession>A0A7W5Z288</accession>
<name>A0A7W5Z288_9HYPH</name>
<dbReference type="AlphaFoldDB" id="A0A7W5Z288"/>
<proteinExistence type="predicted"/>
<gene>
    <name evidence="1" type="ORF">FHS81_000703</name>
</gene>
<evidence type="ECO:0000313" key="1">
    <source>
        <dbReference type="EMBL" id="MBB3808649.1"/>
    </source>
</evidence>
<dbReference type="Proteomes" id="UP000537592">
    <property type="component" value="Unassembled WGS sequence"/>
</dbReference>
<protein>
    <submittedName>
        <fullName evidence="1">Uncharacterized protein</fullName>
    </submittedName>
</protein>
<reference evidence="1 2" key="1">
    <citation type="submission" date="2020-08" db="EMBL/GenBank/DDBJ databases">
        <title>Genomic Encyclopedia of Type Strains, Phase IV (KMG-IV): sequencing the most valuable type-strain genomes for metagenomic binning, comparative biology and taxonomic classification.</title>
        <authorList>
            <person name="Goeker M."/>
        </authorList>
    </citation>
    <scope>NUCLEOTIDE SEQUENCE [LARGE SCALE GENOMIC DNA]</scope>
    <source>
        <strain evidence="1 2">DSM 28760</strain>
    </source>
</reference>